<sequence length="301" mass="31221">MASLASESADESRAGIAWLLADMTLVSIMAAIVKAQGATYPAVQLVFLRATIGLVAIAPLVWRHRAEVIGTRRAGRHAFRVACNAAALTGNFAALAALPLALVTAIGFTRPLVAMTLAVLLLGERVMRARWLYAIAALGAVVVMIAPSGAVWNVGLLAAGASVLFGSLAAVQTRALRTESPTVMMVFYTLGLAILTAPFAGAAWVALSPDDLPAIVCAGLLAQAGQYCFLRAYRAAPASVLAPIGYLSIVFSAATGYLVFGERPTWGMVAGAALIVVILHLDARTARRASSPPPKADGESR</sequence>
<feature type="transmembrane region" description="Helical" evidence="6">
    <location>
        <begin position="129"/>
        <end position="146"/>
    </location>
</feature>
<evidence type="ECO:0000256" key="1">
    <source>
        <dbReference type="ARBA" id="ARBA00004141"/>
    </source>
</evidence>
<feature type="transmembrane region" description="Helical" evidence="6">
    <location>
        <begin position="212"/>
        <end position="233"/>
    </location>
</feature>
<dbReference type="InterPro" id="IPR000620">
    <property type="entry name" value="EamA_dom"/>
</dbReference>
<feature type="transmembrane region" description="Helical" evidence="6">
    <location>
        <begin position="97"/>
        <end position="122"/>
    </location>
</feature>
<evidence type="ECO:0000259" key="7">
    <source>
        <dbReference type="Pfam" id="PF00892"/>
    </source>
</evidence>
<feature type="transmembrane region" description="Helical" evidence="6">
    <location>
        <begin position="183"/>
        <end position="206"/>
    </location>
</feature>
<evidence type="ECO:0000256" key="6">
    <source>
        <dbReference type="SAM" id="Phobius"/>
    </source>
</evidence>
<feature type="transmembrane region" description="Helical" evidence="6">
    <location>
        <begin position="240"/>
        <end position="260"/>
    </location>
</feature>
<keyword evidence="3 6" id="KW-0812">Transmembrane</keyword>
<evidence type="ECO:0000313" key="9">
    <source>
        <dbReference type="Proteomes" id="UP000600449"/>
    </source>
</evidence>
<dbReference type="PANTHER" id="PTHR22911:SF6">
    <property type="entry name" value="SOLUTE CARRIER FAMILY 35 MEMBER G1"/>
    <property type="match status" value="1"/>
</dbReference>
<organism evidence="8 9">
    <name type="scientific">Salinarimonas ramus</name>
    <dbReference type="NCBI Taxonomy" id="690164"/>
    <lineage>
        <taxon>Bacteria</taxon>
        <taxon>Pseudomonadati</taxon>
        <taxon>Pseudomonadota</taxon>
        <taxon>Alphaproteobacteria</taxon>
        <taxon>Hyphomicrobiales</taxon>
        <taxon>Salinarimonadaceae</taxon>
        <taxon>Salinarimonas</taxon>
    </lineage>
</organism>
<keyword evidence="9" id="KW-1185">Reference proteome</keyword>
<dbReference type="SUPFAM" id="SSF103481">
    <property type="entry name" value="Multidrug resistance efflux transporter EmrE"/>
    <property type="match status" value="2"/>
</dbReference>
<proteinExistence type="inferred from homology"/>
<feature type="transmembrane region" description="Helical" evidence="6">
    <location>
        <begin position="266"/>
        <end position="283"/>
    </location>
</feature>
<keyword evidence="4 6" id="KW-1133">Transmembrane helix</keyword>
<evidence type="ECO:0000256" key="4">
    <source>
        <dbReference type="ARBA" id="ARBA00022989"/>
    </source>
</evidence>
<evidence type="ECO:0000256" key="3">
    <source>
        <dbReference type="ARBA" id="ARBA00022692"/>
    </source>
</evidence>
<evidence type="ECO:0000256" key="2">
    <source>
        <dbReference type="ARBA" id="ARBA00009853"/>
    </source>
</evidence>
<accession>A0A917QB77</accession>
<reference evidence="8 9" key="1">
    <citation type="journal article" date="2014" name="Int. J. Syst. Evol. Microbiol.">
        <title>Complete genome sequence of Corynebacterium casei LMG S-19264T (=DSM 44701T), isolated from a smear-ripened cheese.</title>
        <authorList>
            <consortium name="US DOE Joint Genome Institute (JGI-PGF)"/>
            <person name="Walter F."/>
            <person name="Albersmeier A."/>
            <person name="Kalinowski J."/>
            <person name="Ruckert C."/>
        </authorList>
    </citation>
    <scope>NUCLEOTIDE SEQUENCE [LARGE SCALE GENOMIC DNA]</scope>
    <source>
        <strain evidence="8 9">CGMCC 1.9161</strain>
    </source>
</reference>
<evidence type="ECO:0000313" key="8">
    <source>
        <dbReference type="EMBL" id="GGK41312.1"/>
    </source>
</evidence>
<comment type="caution">
    <text evidence="8">The sequence shown here is derived from an EMBL/GenBank/DDBJ whole genome shotgun (WGS) entry which is preliminary data.</text>
</comment>
<dbReference type="EMBL" id="BMMF01000009">
    <property type="protein sequence ID" value="GGK41312.1"/>
    <property type="molecule type" value="Genomic_DNA"/>
</dbReference>
<dbReference type="Proteomes" id="UP000600449">
    <property type="component" value="Unassembled WGS sequence"/>
</dbReference>
<feature type="domain" description="EamA" evidence="7">
    <location>
        <begin position="156"/>
        <end position="277"/>
    </location>
</feature>
<feature type="transmembrane region" description="Helical" evidence="6">
    <location>
        <begin position="15"/>
        <end position="33"/>
    </location>
</feature>
<dbReference type="AlphaFoldDB" id="A0A917QB77"/>
<comment type="similarity">
    <text evidence="2">Belongs to the drug/metabolite transporter (DMT) superfamily. 10 TMS drug/metabolite exporter (DME) (TC 2.A.7.3) family.</text>
</comment>
<dbReference type="GO" id="GO:0016020">
    <property type="term" value="C:membrane"/>
    <property type="evidence" value="ECO:0007669"/>
    <property type="project" value="UniProtKB-SubCell"/>
</dbReference>
<feature type="transmembrane region" description="Helical" evidence="6">
    <location>
        <begin position="45"/>
        <end position="62"/>
    </location>
</feature>
<name>A0A917QB77_9HYPH</name>
<protein>
    <submittedName>
        <fullName evidence="8">Multidrug transporter</fullName>
    </submittedName>
</protein>
<dbReference type="Pfam" id="PF00892">
    <property type="entry name" value="EamA"/>
    <property type="match status" value="2"/>
</dbReference>
<keyword evidence="5 6" id="KW-0472">Membrane</keyword>
<dbReference type="InterPro" id="IPR037185">
    <property type="entry name" value="EmrE-like"/>
</dbReference>
<dbReference type="RefSeq" id="WP_188914112.1">
    <property type="nucleotide sequence ID" value="NZ_BMMF01000009.1"/>
</dbReference>
<dbReference type="PANTHER" id="PTHR22911">
    <property type="entry name" value="ACYL-MALONYL CONDENSING ENZYME-RELATED"/>
    <property type="match status" value="1"/>
</dbReference>
<comment type="subcellular location">
    <subcellularLocation>
        <location evidence="1">Membrane</location>
        <topology evidence="1">Multi-pass membrane protein</topology>
    </subcellularLocation>
</comment>
<evidence type="ECO:0000256" key="5">
    <source>
        <dbReference type="ARBA" id="ARBA00023136"/>
    </source>
</evidence>
<gene>
    <name evidence="8" type="ORF">GCM10011322_30530</name>
</gene>
<feature type="transmembrane region" description="Helical" evidence="6">
    <location>
        <begin position="152"/>
        <end position="171"/>
    </location>
</feature>
<feature type="domain" description="EamA" evidence="7">
    <location>
        <begin position="14"/>
        <end position="145"/>
    </location>
</feature>